<dbReference type="ESTHER" id="9alte-h5teh4">
    <property type="family name" value="abh_upf00227"/>
</dbReference>
<organism evidence="1 2">
    <name type="scientific">Glaciecola punicea ACAM 611</name>
    <dbReference type="NCBI Taxonomy" id="1121923"/>
    <lineage>
        <taxon>Bacteria</taxon>
        <taxon>Pseudomonadati</taxon>
        <taxon>Pseudomonadota</taxon>
        <taxon>Gammaproteobacteria</taxon>
        <taxon>Alteromonadales</taxon>
        <taxon>Alteromonadaceae</taxon>
        <taxon>Glaciecola</taxon>
    </lineage>
</organism>
<dbReference type="Gene3D" id="3.40.50.1820">
    <property type="entry name" value="alpha/beta hydrolase"/>
    <property type="match status" value="1"/>
</dbReference>
<reference evidence="1 2" key="1">
    <citation type="journal article" date="2012" name="J. Bacteriol.">
        <title>Genome sequence of proteorhodopsin-containing sea ice bacterium Glaciecola punicea ACAM 611T.</title>
        <authorList>
            <person name="Qin Q.-L."/>
            <person name="Xie B.-B."/>
            <person name="Shu Y.-L."/>
            <person name="Rong J.-C."/>
            <person name="Zhao D.-L."/>
            <person name="Zhang X.-Y."/>
            <person name="Chen X.-L."/>
            <person name="Zhou B.-C."/>
            <person name="Zhanga Y.-Z."/>
        </authorList>
    </citation>
    <scope>NUCLEOTIDE SEQUENCE [LARGE SCALE GENOMIC DNA]</scope>
    <source>
        <strain evidence="1 2">ACAM 611</strain>
    </source>
</reference>
<dbReference type="AlphaFoldDB" id="H5TEH4"/>
<reference evidence="1 2" key="2">
    <citation type="journal article" date="2017" name="Antonie Van Leeuwenhoek">
        <title>Rhizobium rhizosphaerae sp. nov., a novel species isolated from rice rhizosphere.</title>
        <authorList>
            <person name="Zhao J.J."/>
            <person name="Zhang J."/>
            <person name="Zhang R.J."/>
            <person name="Zhang C.W."/>
            <person name="Yin H.Q."/>
            <person name="Zhang X.X."/>
        </authorList>
    </citation>
    <scope>NUCLEOTIDE SEQUENCE [LARGE SCALE GENOMIC DNA]</scope>
    <source>
        <strain evidence="1 2">ACAM 611</strain>
    </source>
</reference>
<dbReference type="Pfam" id="PF05728">
    <property type="entry name" value="UPF0227"/>
    <property type="match status" value="1"/>
</dbReference>
<protein>
    <submittedName>
        <fullName evidence="1">Esterase yqiA</fullName>
    </submittedName>
</protein>
<evidence type="ECO:0000313" key="1">
    <source>
        <dbReference type="EMBL" id="GAB56701.1"/>
    </source>
</evidence>
<sequence>MASISQTKPYMHHLVYLHGFLSSPHSLKAQQTISFANKHFPNLNVHVPELPGDINKAIELIDNLLATLALSHTGFIGSSMGGFLATYCVEKYALGNSPKAVLVNPAVEPFKLLGNYLGQHVNPYTNKAFAIVPQHIVKLKQLYVNELAAPARYKVLLQTHDETLDYTLAAKKYAASDLVIEQGGNHSFVGYEVHLPSVFKFLFA</sequence>
<keyword evidence="2" id="KW-1185">Reference proteome</keyword>
<dbReference type="InterPro" id="IPR029058">
    <property type="entry name" value="AB_hydrolase_fold"/>
</dbReference>
<name>H5TEH4_9ALTE</name>
<dbReference type="Proteomes" id="UP000053586">
    <property type="component" value="Unassembled WGS sequence"/>
</dbReference>
<dbReference type="EMBL" id="BAET01000031">
    <property type="protein sequence ID" value="GAB56701.1"/>
    <property type="molecule type" value="Genomic_DNA"/>
</dbReference>
<dbReference type="PANTHER" id="PTHR35602:SF3">
    <property type="entry name" value="ESTERASE YQIA"/>
    <property type="match status" value="1"/>
</dbReference>
<comment type="caution">
    <text evidence="1">The sequence shown here is derived from an EMBL/GenBank/DDBJ whole genome shotgun (WGS) entry which is preliminary data.</text>
</comment>
<evidence type="ECO:0000313" key="2">
    <source>
        <dbReference type="Proteomes" id="UP000053586"/>
    </source>
</evidence>
<dbReference type="InterPro" id="IPR008886">
    <property type="entry name" value="UPF0227/Esterase_YqiA"/>
</dbReference>
<proteinExistence type="predicted"/>
<gene>
    <name evidence="1" type="primary">yqiA</name>
    <name evidence="1" type="ORF">GPUN_2586</name>
</gene>
<accession>H5TEH4</accession>
<dbReference type="eggNOG" id="COG3150">
    <property type="taxonomic scope" value="Bacteria"/>
</dbReference>
<dbReference type="PANTHER" id="PTHR35602">
    <property type="entry name" value="ESTERASE YQIA-RELATED"/>
    <property type="match status" value="1"/>
</dbReference>
<dbReference type="SUPFAM" id="SSF53474">
    <property type="entry name" value="alpha/beta-Hydrolases"/>
    <property type="match status" value="1"/>
</dbReference>
<dbReference type="STRING" id="56804.BAE46_04635"/>